<evidence type="ECO:0000313" key="2">
    <source>
        <dbReference type="EMBL" id="MPM68822.1"/>
    </source>
</evidence>
<keyword evidence="1" id="KW-0378">Hydrolase</keyword>
<dbReference type="GO" id="GO:0005975">
    <property type="term" value="P:carbohydrate metabolic process"/>
    <property type="evidence" value="ECO:0007669"/>
    <property type="project" value="InterPro"/>
</dbReference>
<reference evidence="2" key="1">
    <citation type="submission" date="2019-08" db="EMBL/GenBank/DDBJ databases">
        <authorList>
            <person name="Kucharzyk K."/>
            <person name="Murdoch R.W."/>
            <person name="Higgins S."/>
            <person name="Loffler F."/>
        </authorList>
    </citation>
    <scope>NUCLEOTIDE SEQUENCE</scope>
</reference>
<dbReference type="Gene3D" id="3.40.50.1700">
    <property type="entry name" value="Glycoside hydrolase family 3 C-terminal domain"/>
    <property type="match status" value="1"/>
</dbReference>
<proteinExistence type="predicted"/>
<name>A0A645BU97_9ZZZZ</name>
<organism evidence="2">
    <name type="scientific">bioreactor metagenome</name>
    <dbReference type="NCBI Taxonomy" id="1076179"/>
    <lineage>
        <taxon>unclassified sequences</taxon>
        <taxon>metagenomes</taxon>
        <taxon>ecological metagenomes</taxon>
    </lineage>
</organism>
<gene>
    <name evidence="2" type="ORF">SDC9_115756</name>
</gene>
<dbReference type="InterPro" id="IPR036881">
    <property type="entry name" value="Glyco_hydro_3_C_sf"/>
</dbReference>
<dbReference type="AlphaFoldDB" id="A0A645BU97"/>
<comment type="caution">
    <text evidence="2">The sequence shown here is derived from an EMBL/GenBank/DDBJ whole genome shotgun (WGS) entry which is preliminary data.</text>
</comment>
<sequence length="213" mass="24082">MNEKLLRILDYKFNKMVVRKPRLSDQLLEKNACQELETAKQAVSLLQKRYWPLVEGDIVCINATPVASYHNMVNSRGIGPNQETPAFDSFIGAIMQSRPMKVLSHEEAMKDLDVLQSATALVVVTEDYPLPGEDFEKQAQQQLVKMLCERYSEKLIVVGLRSPYELSLYPKHVTYLCAYSSRTCSAIAAAQVLLEGREMTAHVNVPVSVDFER</sequence>
<evidence type="ECO:0000256" key="1">
    <source>
        <dbReference type="ARBA" id="ARBA00022801"/>
    </source>
</evidence>
<dbReference type="EMBL" id="VSSQ01022483">
    <property type="protein sequence ID" value="MPM68822.1"/>
    <property type="molecule type" value="Genomic_DNA"/>
</dbReference>
<accession>A0A645BU97</accession>
<dbReference type="GO" id="GO:0004553">
    <property type="term" value="F:hydrolase activity, hydrolyzing O-glycosyl compounds"/>
    <property type="evidence" value="ECO:0007669"/>
    <property type="project" value="InterPro"/>
</dbReference>
<protein>
    <submittedName>
        <fullName evidence="2">Uncharacterized protein</fullName>
    </submittedName>
</protein>